<organism evidence="2 3">
    <name type="scientific">Mycena sanguinolenta</name>
    <dbReference type="NCBI Taxonomy" id="230812"/>
    <lineage>
        <taxon>Eukaryota</taxon>
        <taxon>Fungi</taxon>
        <taxon>Dikarya</taxon>
        <taxon>Basidiomycota</taxon>
        <taxon>Agaricomycotina</taxon>
        <taxon>Agaricomycetes</taxon>
        <taxon>Agaricomycetidae</taxon>
        <taxon>Agaricales</taxon>
        <taxon>Marasmiineae</taxon>
        <taxon>Mycenaceae</taxon>
        <taxon>Mycena</taxon>
    </lineage>
</organism>
<accession>A0A8H7CCP1</accession>
<proteinExistence type="predicted"/>
<evidence type="ECO:0000313" key="3">
    <source>
        <dbReference type="Proteomes" id="UP000623467"/>
    </source>
</evidence>
<dbReference type="OrthoDB" id="2844016at2759"/>
<reference evidence="2" key="1">
    <citation type="submission" date="2020-05" db="EMBL/GenBank/DDBJ databases">
        <title>Mycena genomes resolve the evolution of fungal bioluminescence.</title>
        <authorList>
            <person name="Tsai I.J."/>
        </authorList>
    </citation>
    <scope>NUCLEOTIDE SEQUENCE</scope>
    <source>
        <strain evidence="2">160909Yilan</strain>
    </source>
</reference>
<dbReference type="AlphaFoldDB" id="A0A8H7CCP1"/>
<evidence type="ECO:0000313" key="2">
    <source>
        <dbReference type="EMBL" id="KAF7330658.1"/>
    </source>
</evidence>
<keyword evidence="1" id="KW-0732">Signal</keyword>
<name>A0A8H7CCP1_9AGAR</name>
<keyword evidence="3" id="KW-1185">Reference proteome</keyword>
<dbReference type="Proteomes" id="UP000623467">
    <property type="component" value="Unassembled WGS sequence"/>
</dbReference>
<feature type="signal peptide" evidence="1">
    <location>
        <begin position="1"/>
        <end position="16"/>
    </location>
</feature>
<protein>
    <submittedName>
        <fullName evidence="2">Uncharacterized protein</fullName>
    </submittedName>
</protein>
<sequence length="200" mass="21101">MLASLSLLLHFASTLATSPSIHTDLSCRFSLTAWNVSGDSQNSTGAPLVLGQDGAVYDGPSYQVTSTFASYQENVYPTLSLSNGSLRAYRASGVWETNATAVASGGLLSWYTSPLFNRDAARIYSAVEQHDAGVLGVAAYGFDNLWSLCLFGGAVPGVTQTNVVFNVSADTNTSPHELGYDPHSCWKVALHLVPAGNSVC</sequence>
<dbReference type="EMBL" id="JACAZH010000066">
    <property type="protein sequence ID" value="KAF7330658.1"/>
    <property type="molecule type" value="Genomic_DNA"/>
</dbReference>
<gene>
    <name evidence="2" type="ORF">MSAN_02451000</name>
</gene>
<feature type="chain" id="PRO_5034089799" evidence="1">
    <location>
        <begin position="17"/>
        <end position="200"/>
    </location>
</feature>
<comment type="caution">
    <text evidence="2">The sequence shown here is derived from an EMBL/GenBank/DDBJ whole genome shotgun (WGS) entry which is preliminary data.</text>
</comment>
<evidence type="ECO:0000256" key="1">
    <source>
        <dbReference type="SAM" id="SignalP"/>
    </source>
</evidence>